<organism evidence="2 3">
    <name type="scientific">Sediminibacillus albus</name>
    <dbReference type="NCBI Taxonomy" id="407036"/>
    <lineage>
        <taxon>Bacteria</taxon>
        <taxon>Bacillati</taxon>
        <taxon>Bacillota</taxon>
        <taxon>Bacilli</taxon>
        <taxon>Bacillales</taxon>
        <taxon>Bacillaceae</taxon>
        <taxon>Sediminibacillus</taxon>
    </lineage>
</organism>
<keyword evidence="3" id="KW-1185">Reference proteome</keyword>
<proteinExistence type="predicted"/>
<dbReference type="STRING" id="407036.SAMN05216243_3273"/>
<evidence type="ECO:0000256" key="1">
    <source>
        <dbReference type="SAM" id="Coils"/>
    </source>
</evidence>
<evidence type="ECO:0000313" key="2">
    <source>
        <dbReference type="EMBL" id="SDK47205.1"/>
    </source>
</evidence>
<evidence type="ECO:0000313" key="3">
    <source>
        <dbReference type="Proteomes" id="UP000198694"/>
    </source>
</evidence>
<reference evidence="2 3" key="1">
    <citation type="submission" date="2016-10" db="EMBL/GenBank/DDBJ databases">
        <authorList>
            <person name="de Groot N.N."/>
        </authorList>
    </citation>
    <scope>NUCLEOTIDE SEQUENCE [LARGE SCALE GENOMIC DNA]</scope>
    <source>
        <strain evidence="2 3">CGMCC 1.6502</strain>
    </source>
</reference>
<dbReference type="OrthoDB" id="2972073at2"/>
<keyword evidence="1" id="KW-0175">Coiled coil</keyword>
<accession>A0A1G9C754</accession>
<dbReference type="Proteomes" id="UP000198694">
    <property type="component" value="Unassembled WGS sequence"/>
</dbReference>
<dbReference type="EMBL" id="FNFL01000007">
    <property type="protein sequence ID" value="SDK47205.1"/>
    <property type="molecule type" value="Genomic_DNA"/>
</dbReference>
<protein>
    <submittedName>
        <fullName evidence="2">Uncharacterized protein</fullName>
    </submittedName>
</protein>
<gene>
    <name evidence="2" type="ORF">SAMN05216243_3273</name>
</gene>
<dbReference type="RefSeq" id="WP_093216446.1">
    <property type="nucleotide sequence ID" value="NZ_FNFL01000007.1"/>
</dbReference>
<feature type="coiled-coil region" evidence="1">
    <location>
        <begin position="5"/>
        <end position="94"/>
    </location>
</feature>
<sequence>MPIQNEHEIQQLVEVSQELERAANEAKNNADLQGIKQLQEQLREVQWKIQDARGKAINGSGTSSEPLTDAQLRVEDTQHQMERALTNLNALDDEVQP</sequence>
<name>A0A1G9C754_9BACI</name>
<dbReference type="AlphaFoldDB" id="A0A1G9C754"/>